<dbReference type="Proteomes" id="UP000719412">
    <property type="component" value="Unassembled WGS sequence"/>
</dbReference>
<evidence type="ECO:0000256" key="1">
    <source>
        <dbReference type="SAM" id="MobiDB-lite"/>
    </source>
</evidence>
<dbReference type="EMBL" id="JABDTM020024138">
    <property type="protein sequence ID" value="KAH0814594.1"/>
    <property type="molecule type" value="Genomic_DNA"/>
</dbReference>
<accession>A0A8J6HH80</accession>
<comment type="caution">
    <text evidence="2">The sequence shown here is derived from an EMBL/GenBank/DDBJ whole genome shotgun (WGS) entry which is preliminary data.</text>
</comment>
<sequence length="259" mass="30696">MLKKANAFWMILKKGIFGTYTFPQPELTKCGVGEMKESANEADEGESSQTPDGIFWWEALLISEILIRGDADANQMRSTLQLIESHFKLSLDSKRPRTPGYIVREDSKRSRLRDTDGVLERKEKERGGEGERNKYYQRNWYASEEVEILKAEGRWMNAELSERDRDTDKQERRERIKESRYNREYERCMTEEIRSTWGEKSARGRKTMARFKCEQRAKRKERKEGVGCATRRERHNRAHVEWMRRSEREVKKGAGRNTE</sequence>
<protein>
    <submittedName>
        <fullName evidence="2">Uncharacterized protein</fullName>
    </submittedName>
</protein>
<gene>
    <name evidence="2" type="ORF">GEV33_008197</name>
</gene>
<name>A0A8J6HH80_TENMO</name>
<keyword evidence="3" id="KW-1185">Reference proteome</keyword>
<reference evidence="2" key="2">
    <citation type="submission" date="2021-08" db="EMBL/GenBank/DDBJ databases">
        <authorList>
            <person name="Eriksson T."/>
        </authorList>
    </citation>
    <scope>NUCLEOTIDE SEQUENCE</scope>
    <source>
        <strain evidence="2">Stoneville</strain>
        <tissue evidence="2">Whole head</tissue>
    </source>
</reference>
<organism evidence="2 3">
    <name type="scientific">Tenebrio molitor</name>
    <name type="common">Yellow mealworm beetle</name>
    <dbReference type="NCBI Taxonomy" id="7067"/>
    <lineage>
        <taxon>Eukaryota</taxon>
        <taxon>Metazoa</taxon>
        <taxon>Ecdysozoa</taxon>
        <taxon>Arthropoda</taxon>
        <taxon>Hexapoda</taxon>
        <taxon>Insecta</taxon>
        <taxon>Pterygota</taxon>
        <taxon>Neoptera</taxon>
        <taxon>Endopterygota</taxon>
        <taxon>Coleoptera</taxon>
        <taxon>Polyphaga</taxon>
        <taxon>Cucujiformia</taxon>
        <taxon>Tenebrionidae</taxon>
        <taxon>Tenebrio</taxon>
    </lineage>
</organism>
<evidence type="ECO:0000313" key="2">
    <source>
        <dbReference type="EMBL" id="KAH0814594.1"/>
    </source>
</evidence>
<feature type="region of interest" description="Disordered" evidence="1">
    <location>
        <begin position="105"/>
        <end position="129"/>
    </location>
</feature>
<reference evidence="2" key="1">
    <citation type="journal article" date="2020" name="J Insects Food Feed">
        <title>The yellow mealworm (Tenebrio molitor) genome: a resource for the emerging insects as food and feed industry.</title>
        <authorList>
            <person name="Eriksson T."/>
            <person name="Andere A."/>
            <person name="Kelstrup H."/>
            <person name="Emery V."/>
            <person name="Picard C."/>
        </authorList>
    </citation>
    <scope>NUCLEOTIDE SEQUENCE</scope>
    <source>
        <strain evidence="2">Stoneville</strain>
        <tissue evidence="2">Whole head</tissue>
    </source>
</reference>
<dbReference type="AlphaFoldDB" id="A0A8J6HH80"/>
<proteinExistence type="predicted"/>
<evidence type="ECO:0000313" key="3">
    <source>
        <dbReference type="Proteomes" id="UP000719412"/>
    </source>
</evidence>